<dbReference type="InterPro" id="IPR041271">
    <property type="entry name" value="AGPT-Pplase3"/>
</dbReference>
<organism evidence="2 3">
    <name type="scientific">Roseiconus lacunae</name>
    <dbReference type="NCBI Taxonomy" id="2605694"/>
    <lineage>
        <taxon>Bacteria</taxon>
        <taxon>Pseudomonadati</taxon>
        <taxon>Planctomycetota</taxon>
        <taxon>Planctomycetia</taxon>
        <taxon>Pirellulales</taxon>
        <taxon>Pirellulaceae</taxon>
        <taxon>Roseiconus</taxon>
    </lineage>
</organism>
<gene>
    <name evidence="2" type="ORF">QTN89_22255</name>
</gene>
<evidence type="ECO:0000313" key="2">
    <source>
        <dbReference type="EMBL" id="MDM4018189.1"/>
    </source>
</evidence>
<dbReference type="EMBL" id="JASZZN010000019">
    <property type="protein sequence ID" value="MDM4018189.1"/>
    <property type="molecule type" value="Genomic_DNA"/>
</dbReference>
<reference evidence="2 3" key="1">
    <citation type="submission" date="2023-06" db="EMBL/GenBank/DDBJ databases">
        <title>Roseiconus lacunae JC819 isolated from Gulf of Mannar region, Tamil Nadu.</title>
        <authorList>
            <person name="Pk S."/>
            <person name="Ch S."/>
            <person name="Ch V.R."/>
        </authorList>
    </citation>
    <scope>NUCLEOTIDE SEQUENCE [LARGE SCALE GENOMIC DNA]</scope>
    <source>
        <strain evidence="2 3">JC819</strain>
    </source>
</reference>
<keyword evidence="3" id="KW-1185">Reference proteome</keyword>
<evidence type="ECO:0000313" key="3">
    <source>
        <dbReference type="Proteomes" id="UP001239462"/>
    </source>
</evidence>
<accession>A0ABT7PNW3</accession>
<dbReference type="Proteomes" id="UP001239462">
    <property type="component" value="Unassembled WGS sequence"/>
</dbReference>
<name>A0ABT7PNW3_9BACT</name>
<dbReference type="RefSeq" id="WP_289165935.1">
    <property type="nucleotide sequence ID" value="NZ_JASZZN010000019.1"/>
</dbReference>
<sequence length="242" mass="27421">MLEWAAQRHEVFSKRWKVMMQREGDILALINQAAKSGDTDEAVWRCFLAAHFGRTSSQDAHRIASSAMFLCAFGDSPRWTWECISSDPKGLQTWLSKNRSDLASLQFGNHRKFESPKPKLMWEVIKSFVDLAHEFEGPELLIDLEQDEKGDPFDILYQRLRPLKRFGRTGRFDFLVLLSDLGLINAEPMKCYLQGATGPKDGAKLLWGDWTTGELDQAAAELAAGLAVSPHVMEDALCCWQK</sequence>
<comment type="caution">
    <text evidence="2">The sequence shown here is derived from an EMBL/GenBank/DDBJ whole genome shotgun (WGS) entry which is preliminary data.</text>
</comment>
<evidence type="ECO:0000259" key="1">
    <source>
        <dbReference type="Pfam" id="PF18746"/>
    </source>
</evidence>
<protein>
    <recommendedName>
        <fullName evidence="1">Alpha-glutamyl/putrescinyl thymine pyrophosphorylase clade 3 domain-containing protein</fullName>
    </recommendedName>
</protein>
<feature type="domain" description="Alpha-glutamyl/putrescinyl thymine pyrophosphorylase clade 3" evidence="1">
    <location>
        <begin position="30"/>
        <end position="242"/>
    </location>
</feature>
<dbReference type="Pfam" id="PF18746">
    <property type="entry name" value="aGPT-Pplase3"/>
    <property type="match status" value="1"/>
</dbReference>
<proteinExistence type="predicted"/>